<dbReference type="Proteomes" id="UP000028582">
    <property type="component" value="Unassembled WGS sequence"/>
</dbReference>
<dbReference type="OrthoDB" id="129715at2759"/>
<evidence type="ECO:0000256" key="5">
    <source>
        <dbReference type="ARBA" id="ARBA00023136"/>
    </source>
</evidence>
<comment type="subcellular location">
    <subcellularLocation>
        <location evidence="1">Membrane</location>
        <topology evidence="1">Multi-pass membrane protein</topology>
    </subcellularLocation>
</comment>
<name>A0A081AUI5_PHYNI</name>
<protein>
    <submittedName>
        <fullName evidence="8">Uncharacterized protein</fullName>
    </submittedName>
</protein>
<comment type="caution">
    <text evidence="8">The sequence shown here is derived from an EMBL/GenBank/DDBJ whole genome shotgun (WGS) entry which is preliminary data.</text>
</comment>
<keyword evidence="5 7" id="KW-0472">Membrane</keyword>
<dbReference type="InterPro" id="IPR038213">
    <property type="entry name" value="IFI6/IFI27-like_sf"/>
</dbReference>
<evidence type="ECO:0000256" key="6">
    <source>
        <dbReference type="SAM" id="MobiDB-lite"/>
    </source>
</evidence>
<proteinExistence type="inferred from homology"/>
<reference evidence="8 9" key="1">
    <citation type="submission" date="2013-11" db="EMBL/GenBank/DDBJ databases">
        <title>The Genome Sequence of Phytophthora parasitica P1976.</title>
        <authorList>
            <consortium name="The Broad Institute Genomics Platform"/>
            <person name="Russ C."/>
            <person name="Tyler B."/>
            <person name="Panabieres F."/>
            <person name="Shan W."/>
            <person name="Tripathy S."/>
            <person name="Grunwald N."/>
            <person name="Machado M."/>
            <person name="Johnson C.S."/>
            <person name="Walker B."/>
            <person name="Young S."/>
            <person name="Zeng Q."/>
            <person name="Gargeya S."/>
            <person name="Fitzgerald M."/>
            <person name="Haas B."/>
            <person name="Abouelleil A."/>
            <person name="Allen A.W."/>
            <person name="Alvarado L."/>
            <person name="Arachchi H.M."/>
            <person name="Berlin A.M."/>
            <person name="Chapman S.B."/>
            <person name="Gainer-Dewar J."/>
            <person name="Goldberg J."/>
            <person name="Griggs A."/>
            <person name="Gujja S."/>
            <person name="Hansen M."/>
            <person name="Howarth C."/>
            <person name="Imamovic A."/>
            <person name="Ireland A."/>
            <person name="Larimer J."/>
            <person name="McCowan C."/>
            <person name="Murphy C."/>
            <person name="Pearson M."/>
            <person name="Poon T.W."/>
            <person name="Priest M."/>
            <person name="Roberts A."/>
            <person name="Saif S."/>
            <person name="Shea T."/>
            <person name="Sisk P."/>
            <person name="Sykes S."/>
            <person name="Wortman J."/>
            <person name="Nusbaum C."/>
            <person name="Birren B."/>
        </authorList>
    </citation>
    <scope>NUCLEOTIDE SEQUENCE [LARGE SCALE GENOMIC DNA]</scope>
    <source>
        <strain evidence="8 9">P1976</strain>
    </source>
</reference>
<gene>
    <name evidence="8" type="ORF">F444_03322</name>
</gene>
<feature type="region of interest" description="Disordered" evidence="6">
    <location>
        <begin position="29"/>
        <end position="50"/>
    </location>
</feature>
<dbReference type="Gene3D" id="6.10.110.10">
    <property type="match status" value="1"/>
</dbReference>
<dbReference type="PANTHER" id="PTHR16932">
    <property type="entry name" value="INTERFERON ALPHA-INDUCIBLE PROTEIN 27"/>
    <property type="match status" value="1"/>
</dbReference>
<evidence type="ECO:0000256" key="4">
    <source>
        <dbReference type="ARBA" id="ARBA00022989"/>
    </source>
</evidence>
<dbReference type="PANTHER" id="PTHR16932:SF18">
    <property type="entry name" value="INTERFERON, ALPHA-INDUCIBLE PROTEIN 27-LIKE 2"/>
    <property type="match status" value="1"/>
</dbReference>
<keyword evidence="4 7" id="KW-1133">Transmembrane helix</keyword>
<evidence type="ECO:0000256" key="7">
    <source>
        <dbReference type="SAM" id="Phobius"/>
    </source>
</evidence>
<sequence length="230" mass="23625">MKRWKKEISGTRSSHFCIWSMSKKSYGPAKKMAPSAPSPHSEPESSAGPDAAMNAAAGAAAGAVAGVGLWGFAMPAANFIGFTTTGIASGSTAASMMSAAAIANGGGVASGSAVAVLQSVGAVGLATPIGLALVAGGAAVGGAAFLMKSRLSNRQREQTDTAVSEVEDEEKSVWVLVEIPPDSGKPVISTFDDDYKARNAFLNSRATRKALFDPEKQIVLEIGWDHSMYE</sequence>
<comment type="similarity">
    <text evidence="2">Belongs to the IFI6/IFI27 family.</text>
</comment>
<feature type="transmembrane region" description="Helical" evidence="7">
    <location>
        <begin position="123"/>
        <end position="146"/>
    </location>
</feature>
<dbReference type="GO" id="GO:0016020">
    <property type="term" value="C:membrane"/>
    <property type="evidence" value="ECO:0007669"/>
    <property type="project" value="UniProtKB-SubCell"/>
</dbReference>
<dbReference type="InterPro" id="IPR009311">
    <property type="entry name" value="IFI6/IFI27-like"/>
</dbReference>
<evidence type="ECO:0000256" key="2">
    <source>
        <dbReference type="ARBA" id="ARBA00007262"/>
    </source>
</evidence>
<feature type="transmembrane region" description="Helical" evidence="7">
    <location>
        <begin position="79"/>
        <end position="103"/>
    </location>
</feature>
<dbReference type="AlphaFoldDB" id="A0A081AUI5"/>
<dbReference type="EMBL" id="ANJA01000674">
    <property type="protein sequence ID" value="ETO82546.1"/>
    <property type="molecule type" value="Genomic_DNA"/>
</dbReference>
<keyword evidence="3 7" id="KW-0812">Transmembrane</keyword>
<evidence type="ECO:0000256" key="1">
    <source>
        <dbReference type="ARBA" id="ARBA00004141"/>
    </source>
</evidence>
<dbReference type="Pfam" id="PF06140">
    <property type="entry name" value="Ifi-6-16"/>
    <property type="match status" value="1"/>
</dbReference>
<accession>A0A081AUI5</accession>
<evidence type="ECO:0000313" key="9">
    <source>
        <dbReference type="Proteomes" id="UP000028582"/>
    </source>
</evidence>
<evidence type="ECO:0000256" key="3">
    <source>
        <dbReference type="ARBA" id="ARBA00022692"/>
    </source>
</evidence>
<organism evidence="8 9">
    <name type="scientific">Phytophthora nicotianae P1976</name>
    <dbReference type="NCBI Taxonomy" id="1317066"/>
    <lineage>
        <taxon>Eukaryota</taxon>
        <taxon>Sar</taxon>
        <taxon>Stramenopiles</taxon>
        <taxon>Oomycota</taxon>
        <taxon>Peronosporomycetes</taxon>
        <taxon>Peronosporales</taxon>
        <taxon>Peronosporaceae</taxon>
        <taxon>Phytophthora</taxon>
    </lineage>
</organism>
<evidence type="ECO:0000313" key="8">
    <source>
        <dbReference type="EMBL" id="ETO82546.1"/>
    </source>
</evidence>
<feature type="transmembrane region" description="Helical" evidence="7">
    <location>
        <begin position="51"/>
        <end position="72"/>
    </location>
</feature>